<keyword evidence="3" id="KW-1185">Reference proteome</keyword>
<evidence type="ECO:0000256" key="1">
    <source>
        <dbReference type="SAM" id="MobiDB-lite"/>
    </source>
</evidence>
<sequence>MERSGKNMKQTLRDNIARFMENAGGREVIITEMKVRPSSRTHVASSGQVGSSFNESPGTPDKTVDSFIVSIH</sequence>
<reference evidence="4" key="1">
    <citation type="submission" date="2016-06" db="UniProtKB">
        <authorList>
            <consortium name="WormBaseParasite"/>
        </authorList>
    </citation>
    <scope>IDENTIFICATION</scope>
</reference>
<feature type="compositionally biased region" description="Polar residues" evidence="1">
    <location>
        <begin position="38"/>
        <end position="57"/>
    </location>
</feature>
<dbReference type="EMBL" id="UYRT01004732">
    <property type="protein sequence ID" value="VDK37129.1"/>
    <property type="molecule type" value="Genomic_DNA"/>
</dbReference>
<gene>
    <name evidence="2" type="ORF">GPUH_LOCUS2952</name>
</gene>
<evidence type="ECO:0000313" key="2">
    <source>
        <dbReference type="EMBL" id="VDK37129.1"/>
    </source>
</evidence>
<reference evidence="2 3" key="2">
    <citation type="submission" date="2018-11" db="EMBL/GenBank/DDBJ databases">
        <authorList>
            <consortium name="Pathogen Informatics"/>
        </authorList>
    </citation>
    <scope>NUCLEOTIDE SEQUENCE [LARGE SCALE GENOMIC DNA]</scope>
</reference>
<dbReference type="AlphaFoldDB" id="A0A183D2K8"/>
<feature type="region of interest" description="Disordered" evidence="1">
    <location>
        <begin position="38"/>
        <end position="65"/>
    </location>
</feature>
<dbReference type="WBParaSite" id="GPUH_0000295401-mRNA-1">
    <property type="protein sequence ID" value="GPUH_0000295401-mRNA-1"/>
    <property type="gene ID" value="GPUH_0000295401"/>
</dbReference>
<dbReference type="Proteomes" id="UP000271098">
    <property type="component" value="Unassembled WGS sequence"/>
</dbReference>
<evidence type="ECO:0000313" key="3">
    <source>
        <dbReference type="Proteomes" id="UP000271098"/>
    </source>
</evidence>
<name>A0A183D2K8_9BILA</name>
<proteinExistence type="predicted"/>
<protein>
    <submittedName>
        <fullName evidence="4">DNA-binding protein</fullName>
    </submittedName>
</protein>
<dbReference type="OrthoDB" id="5853062at2759"/>
<organism evidence="4">
    <name type="scientific">Gongylonema pulchrum</name>
    <dbReference type="NCBI Taxonomy" id="637853"/>
    <lineage>
        <taxon>Eukaryota</taxon>
        <taxon>Metazoa</taxon>
        <taxon>Ecdysozoa</taxon>
        <taxon>Nematoda</taxon>
        <taxon>Chromadorea</taxon>
        <taxon>Rhabditida</taxon>
        <taxon>Spirurina</taxon>
        <taxon>Spiruromorpha</taxon>
        <taxon>Spiruroidea</taxon>
        <taxon>Gongylonematidae</taxon>
        <taxon>Gongylonema</taxon>
    </lineage>
</organism>
<accession>A0A183D2K8</accession>
<evidence type="ECO:0000313" key="4">
    <source>
        <dbReference type="WBParaSite" id="GPUH_0000295401-mRNA-1"/>
    </source>
</evidence>